<proteinExistence type="predicted"/>
<dbReference type="EMBL" id="JAAMPC010000010">
    <property type="protein sequence ID" value="KAG2287705.1"/>
    <property type="molecule type" value="Genomic_DNA"/>
</dbReference>
<dbReference type="GO" id="GO:0003676">
    <property type="term" value="F:nucleic acid binding"/>
    <property type="evidence" value="ECO:0007669"/>
    <property type="project" value="InterPro"/>
</dbReference>
<evidence type="ECO:0000259" key="1">
    <source>
        <dbReference type="Pfam" id="PF13456"/>
    </source>
</evidence>
<sequence>MWYLWKARNGKLFNGVEVTPLDTLHKATREYDEWIVAQQALKGTTAKKRPHNNDQEERGRLHIPRCQVDASWATNQSTFGGGFVMELQDGTAMTGSLEVLTPLHAEMNSLIWAMRSSLHLRHDTMHFESDCLQMVKLIEEEEFWPPLAREWEDFFHTPDLLAKRARAKASEFSRINLLVPQGLAIQPNPFEPV</sequence>
<dbReference type="OrthoDB" id="1113854at2759"/>
<dbReference type="Pfam" id="PF13456">
    <property type="entry name" value="RVT_3"/>
    <property type="match status" value="1"/>
</dbReference>
<dbReference type="PANTHER" id="PTHR34146:SF3">
    <property type="entry name" value="POLYNUCLEOTIDYL TRANSFERASE, RIBONUCLEASE H-LIKE SUPERFAMILY PROTEIN"/>
    <property type="match status" value="1"/>
</dbReference>
<evidence type="ECO:0000313" key="3">
    <source>
        <dbReference type="Proteomes" id="UP000886595"/>
    </source>
</evidence>
<feature type="domain" description="RNase H type-1" evidence="1">
    <location>
        <begin position="68"/>
        <end position="142"/>
    </location>
</feature>
<reference evidence="2 3" key="1">
    <citation type="submission" date="2020-02" db="EMBL/GenBank/DDBJ databases">
        <authorList>
            <person name="Ma Q."/>
            <person name="Huang Y."/>
            <person name="Song X."/>
            <person name="Pei D."/>
        </authorList>
    </citation>
    <scope>NUCLEOTIDE SEQUENCE [LARGE SCALE GENOMIC DNA]</scope>
    <source>
        <strain evidence="2">Sxm20200214</strain>
        <tissue evidence="2">Leaf</tissue>
    </source>
</reference>
<comment type="caution">
    <text evidence="2">The sequence shown here is derived from an EMBL/GenBank/DDBJ whole genome shotgun (WGS) entry which is preliminary data.</text>
</comment>
<dbReference type="AlphaFoldDB" id="A0A8X7RGD4"/>
<evidence type="ECO:0000313" key="2">
    <source>
        <dbReference type="EMBL" id="KAG2287705.1"/>
    </source>
</evidence>
<dbReference type="InterPro" id="IPR002156">
    <property type="entry name" value="RNaseH_domain"/>
</dbReference>
<gene>
    <name evidence="2" type="ORF">Bca52824_047309</name>
</gene>
<dbReference type="Proteomes" id="UP000886595">
    <property type="component" value="Unassembled WGS sequence"/>
</dbReference>
<accession>A0A8X7RGD4</accession>
<name>A0A8X7RGD4_BRACI</name>
<dbReference type="GO" id="GO:0004523">
    <property type="term" value="F:RNA-DNA hybrid ribonuclease activity"/>
    <property type="evidence" value="ECO:0007669"/>
    <property type="project" value="InterPro"/>
</dbReference>
<keyword evidence="3" id="KW-1185">Reference proteome</keyword>
<dbReference type="PANTHER" id="PTHR34146">
    <property type="entry name" value="POLYNUCLEOTIDYL TRANSFERASE, RIBONUCLEASE H-LIKE SUPERFAMILY PROTEIN-RELATED"/>
    <property type="match status" value="1"/>
</dbReference>
<organism evidence="2 3">
    <name type="scientific">Brassica carinata</name>
    <name type="common">Ethiopian mustard</name>
    <name type="synonym">Abyssinian cabbage</name>
    <dbReference type="NCBI Taxonomy" id="52824"/>
    <lineage>
        <taxon>Eukaryota</taxon>
        <taxon>Viridiplantae</taxon>
        <taxon>Streptophyta</taxon>
        <taxon>Embryophyta</taxon>
        <taxon>Tracheophyta</taxon>
        <taxon>Spermatophyta</taxon>
        <taxon>Magnoliopsida</taxon>
        <taxon>eudicotyledons</taxon>
        <taxon>Gunneridae</taxon>
        <taxon>Pentapetalae</taxon>
        <taxon>rosids</taxon>
        <taxon>malvids</taxon>
        <taxon>Brassicales</taxon>
        <taxon>Brassicaceae</taxon>
        <taxon>Brassiceae</taxon>
        <taxon>Brassica</taxon>
    </lineage>
</organism>
<protein>
    <recommendedName>
        <fullName evidence="1">RNase H type-1 domain-containing protein</fullName>
    </recommendedName>
</protein>